<dbReference type="GO" id="GO:0006520">
    <property type="term" value="P:amino acid metabolic process"/>
    <property type="evidence" value="ECO:0007669"/>
    <property type="project" value="TreeGrafter"/>
</dbReference>
<keyword evidence="4" id="KW-0808">Transferase</keyword>
<organism evidence="4 5">
    <name type="scientific">Aspergillus ellipticus CBS 707.79</name>
    <dbReference type="NCBI Taxonomy" id="1448320"/>
    <lineage>
        <taxon>Eukaryota</taxon>
        <taxon>Fungi</taxon>
        <taxon>Dikarya</taxon>
        <taxon>Ascomycota</taxon>
        <taxon>Pezizomycotina</taxon>
        <taxon>Eurotiomycetes</taxon>
        <taxon>Eurotiomycetidae</taxon>
        <taxon>Eurotiales</taxon>
        <taxon>Aspergillaceae</taxon>
        <taxon>Aspergillus</taxon>
        <taxon>Aspergillus subgen. Circumdati</taxon>
    </lineage>
</organism>
<dbReference type="PANTHER" id="PTHR43795:SF39">
    <property type="entry name" value="AMINOTRANSFERASE CLASS I_CLASSII DOMAIN-CONTAINING PROTEIN"/>
    <property type="match status" value="1"/>
</dbReference>
<evidence type="ECO:0000313" key="4">
    <source>
        <dbReference type="EMBL" id="PYH99031.1"/>
    </source>
</evidence>
<dbReference type="InterPro" id="IPR015424">
    <property type="entry name" value="PyrdxlP-dep_Trfase"/>
</dbReference>
<dbReference type="AlphaFoldDB" id="A0A319DNC3"/>
<dbReference type="Pfam" id="PF00155">
    <property type="entry name" value="Aminotran_1_2"/>
    <property type="match status" value="1"/>
</dbReference>
<dbReference type="PRINTS" id="PR00753">
    <property type="entry name" value="ACCSYNTHASE"/>
</dbReference>
<dbReference type="EMBL" id="KZ825805">
    <property type="protein sequence ID" value="PYH99031.1"/>
    <property type="molecule type" value="Genomic_DNA"/>
</dbReference>
<reference evidence="4 5" key="1">
    <citation type="submission" date="2018-02" db="EMBL/GenBank/DDBJ databases">
        <title>The genomes of Aspergillus section Nigri reveals drivers in fungal speciation.</title>
        <authorList>
            <consortium name="DOE Joint Genome Institute"/>
            <person name="Vesth T.C."/>
            <person name="Nybo J."/>
            <person name="Theobald S."/>
            <person name="Brandl J."/>
            <person name="Frisvad J.C."/>
            <person name="Nielsen K.F."/>
            <person name="Lyhne E.K."/>
            <person name="Kogle M.E."/>
            <person name="Kuo A."/>
            <person name="Riley R."/>
            <person name="Clum A."/>
            <person name="Nolan M."/>
            <person name="Lipzen A."/>
            <person name="Salamov A."/>
            <person name="Henrissat B."/>
            <person name="Wiebenga A."/>
            <person name="De vries R.P."/>
            <person name="Grigoriev I.V."/>
            <person name="Mortensen U.H."/>
            <person name="Andersen M.R."/>
            <person name="Baker S.E."/>
        </authorList>
    </citation>
    <scope>NUCLEOTIDE SEQUENCE [LARGE SCALE GENOMIC DNA]</scope>
    <source>
        <strain evidence="4 5">CBS 707.79</strain>
    </source>
</reference>
<dbReference type="InterPro" id="IPR050478">
    <property type="entry name" value="Ethylene_sulfur-biosynth"/>
</dbReference>
<proteinExistence type="predicted"/>
<feature type="chain" id="PRO_5016307759" evidence="2">
    <location>
        <begin position="21"/>
        <end position="320"/>
    </location>
</feature>
<keyword evidence="1" id="KW-0663">Pyridoxal phosphate</keyword>
<accession>A0A319DNC3</accession>
<dbReference type="Proteomes" id="UP000247810">
    <property type="component" value="Unassembled WGS sequence"/>
</dbReference>
<dbReference type="GO" id="GO:0030170">
    <property type="term" value="F:pyridoxal phosphate binding"/>
    <property type="evidence" value="ECO:0007669"/>
    <property type="project" value="InterPro"/>
</dbReference>
<gene>
    <name evidence="4" type="ORF">BO71DRAFT_415766</name>
</gene>
<name>A0A319DNC3_9EURO</name>
<dbReference type="InterPro" id="IPR015422">
    <property type="entry name" value="PyrdxlP-dep_Trfase_small"/>
</dbReference>
<dbReference type="InterPro" id="IPR015421">
    <property type="entry name" value="PyrdxlP-dep_Trfase_major"/>
</dbReference>
<sequence>MWIVNSLLLTRSILFSPIAAIAPNETDYLSPRAAQAISGIQGWITLNDTVLSHPYDPTNFTIDPLYHLTYGQGPAAFPPLRQALADFFNRQFHAQPPVFQYEIVVASGVTSLIDSRTWSTCSDNESLIIPRPLYNSFPTDMRLRSGGTLLPSSFMWNNQTSLEDVFNATMIRESPQRAWNALLEIARFCGDRNIHFISDEIDANSVFSPPQGSNAPNFTSLLFLDLQGVIGPSLVHVMYDMSKDFGASGLRLAGLHSGNRNLIRAATGINLFAWPSYLTQDIWARLLQDANQTQYFLNLNRDRLSQSYAIVTSWLDQHNI</sequence>
<dbReference type="PANTHER" id="PTHR43795">
    <property type="entry name" value="BIFUNCTIONAL ASPARTATE AMINOTRANSFERASE AND GLUTAMATE/ASPARTATE-PREPHENATE AMINOTRANSFERASE-RELATED"/>
    <property type="match status" value="1"/>
</dbReference>
<dbReference type="Gene3D" id="3.90.1150.10">
    <property type="entry name" value="Aspartate Aminotransferase, domain 1"/>
    <property type="match status" value="1"/>
</dbReference>
<protein>
    <submittedName>
        <fullName evidence="4">PLP-dependent transferase</fullName>
    </submittedName>
</protein>
<dbReference type="SUPFAM" id="SSF53383">
    <property type="entry name" value="PLP-dependent transferases"/>
    <property type="match status" value="1"/>
</dbReference>
<evidence type="ECO:0000256" key="2">
    <source>
        <dbReference type="SAM" id="SignalP"/>
    </source>
</evidence>
<feature type="domain" description="Aminotransferase class I/classII large" evidence="3">
    <location>
        <begin position="182"/>
        <end position="316"/>
    </location>
</feature>
<evidence type="ECO:0000313" key="5">
    <source>
        <dbReference type="Proteomes" id="UP000247810"/>
    </source>
</evidence>
<evidence type="ECO:0000259" key="3">
    <source>
        <dbReference type="Pfam" id="PF00155"/>
    </source>
</evidence>
<evidence type="ECO:0000256" key="1">
    <source>
        <dbReference type="ARBA" id="ARBA00022898"/>
    </source>
</evidence>
<keyword evidence="5" id="KW-1185">Reference proteome</keyword>
<dbReference type="Gene3D" id="3.40.640.10">
    <property type="entry name" value="Type I PLP-dependent aspartate aminotransferase-like (Major domain)"/>
    <property type="match status" value="2"/>
</dbReference>
<feature type="signal peptide" evidence="2">
    <location>
        <begin position="1"/>
        <end position="20"/>
    </location>
</feature>
<keyword evidence="2" id="KW-0732">Signal</keyword>
<dbReference type="OrthoDB" id="7042322at2759"/>
<dbReference type="GO" id="GO:0008483">
    <property type="term" value="F:transaminase activity"/>
    <property type="evidence" value="ECO:0007669"/>
    <property type="project" value="TreeGrafter"/>
</dbReference>
<dbReference type="InterPro" id="IPR004839">
    <property type="entry name" value="Aminotransferase_I/II_large"/>
</dbReference>
<dbReference type="VEuPathDB" id="FungiDB:BO71DRAFT_415766"/>
<dbReference type="STRING" id="1448320.A0A319DNC3"/>